<reference evidence="1 2" key="1">
    <citation type="journal article" date="2023" name="Plants (Basel)">
        <title>Bridging the Gap: Combining Genomics and Transcriptomics Approaches to Understand Stylosanthes scabra, an Orphan Legume from the Brazilian Caatinga.</title>
        <authorList>
            <person name="Ferreira-Neto J.R.C."/>
            <person name="da Silva M.D."/>
            <person name="Binneck E."/>
            <person name="de Melo N.F."/>
            <person name="da Silva R.H."/>
            <person name="de Melo A.L.T.M."/>
            <person name="Pandolfi V."/>
            <person name="Bustamante F.O."/>
            <person name="Brasileiro-Vidal A.C."/>
            <person name="Benko-Iseppon A.M."/>
        </authorList>
    </citation>
    <scope>NUCLEOTIDE SEQUENCE [LARGE SCALE GENOMIC DNA]</scope>
    <source>
        <tissue evidence="1">Leaves</tissue>
    </source>
</reference>
<proteinExistence type="predicted"/>
<evidence type="ECO:0000313" key="2">
    <source>
        <dbReference type="Proteomes" id="UP001341840"/>
    </source>
</evidence>
<comment type="caution">
    <text evidence="1">The sequence shown here is derived from an EMBL/GenBank/DDBJ whole genome shotgun (WGS) entry which is preliminary data.</text>
</comment>
<gene>
    <name evidence="1" type="ORF">PIB30_049113</name>
</gene>
<dbReference type="Proteomes" id="UP001341840">
    <property type="component" value="Unassembled WGS sequence"/>
</dbReference>
<organism evidence="1 2">
    <name type="scientific">Stylosanthes scabra</name>
    <dbReference type="NCBI Taxonomy" id="79078"/>
    <lineage>
        <taxon>Eukaryota</taxon>
        <taxon>Viridiplantae</taxon>
        <taxon>Streptophyta</taxon>
        <taxon>Embryophyta</taxon>
        <taxon>Tracheophyta</taxon>
        <taxon>Spermatophyta</taxon>
        <taxon>Magnoliopsida</taxon>
        <taxon>eudicotyledons</taxon>
        <taxon>Gunneridae</taxon>
        <taxon>Pentapetalae</taxon>
        <taxon>rosids</taxon>
        <taxon>fabids</taxon>
        <taxon>Fabales</taxon>
        <taxon>Fabaceae</taxon>
        <taxon>Papilionoideae</taxon>
        <taxon>50 kb inversion clade</taxon>
        <taxon>dalbergioids sensu lato</taxon>
        <taxon>Dalbergieae</taxon>
        <taxon>Pterocarpus clade</taxon>
        <taxon>Stylosanthes</taxon>
    </lineage>
</organism>
<dbReference type="EMBL" id="JASCZI010090948">
    <property type="protein sequence ID" value="MED6148008.1"/>
    <property type="molecule type" value="Genomic_DNA"/>
</dbReference>
<name>A0ABU6TJF7_9FABA</name>
<accession>A0ABU6TJF7</accession>
<keyword evidence="2" id="KW-1185">Reference proteome</keyword>
<sequence length="104" mass="11249">MGVPSSPTTLVTSRRFQSHHHHCLRVTSAAVLSTHRRHLPPFIEATVPAVVKLAGALTESPLPSDFGLYCRWNKLTGCCPVLSRVGVGVKLLPLELTVGALETR</sequence>
<protein>
    <submittedName>
        <fullName evidence="1">Uncharacterized protein</fullName>
    </submittedName>
</protein>
<evidence type="ECO:0000313" key="1">
    <source>
        <dbReference type="EMBL" id="MED6148008.1"/>
    </source>
</evidence>